<dbReference type="PANTHER" id="PTHR36113:SF1">
    <property type="entry name" value="GLYOXALASE_BLEOMYCIN RESISTANCE PROTEIN_DIOXYGENASE"/>
    <property type="match status" value="1"/>
</dbReference>
<dbReference type="Proteomes" id="UP000824214">
    <property type="component" value="Unassembled WGS sequence"/>
</dbReference>
<protein>
    <submittedName>
        <fullName evidence="2">VOC family protein</fullName>
    </submittedName>
</protein>
<name>A0A9D2RYD2_9FIRM</name>
<comment type="caution">
    <text evidence="2">The sequence shown here is derived from an EMBL/GenBank/DDBJ whole genome shotgun (WGS) entry which is preliminary data.</text>
</comment>
<dbReference type="InterPro" id="IPR037523">
    <property type="entry name" value="VOC_core"/>
</dbReference>
<accession>A0A9D2RYD2</accession>
<dbReference type="InterPro" id="IPR051332">
    <property type="entry name" value="Fosfomycin_Res_Enzymes"/>
</dbReference>
<feature type="domain" description="VOC" evidence="1">
    <location>
        <begin position="7"/>
        <end position="128"/>
    </location>
</feature>
<reference evidence="2" key="2">
    <citation type="submission" date="2021-04" db="EMBL/GenBank/DDBJ databases">
        <authorList>
            <person name="Gilroy R."/>
        </authorList>
    </citation>
    <scope>NUCLEOTIDE SEQUENCE</scope>
    <source>
        <strain evidence="2">ChiBcolR8-3208</strain>
    </source>
</reference>
<reference evidence="2" key="1">
    <citation type="journal article" date="2021" name="PeerJ">
        <title>Extensive microbial diversity within the chicken gut microbiome revealed by metagenomics and culture.</title>
        <authorList>
            <person name="Gilroy R."/>
            <person name="Ravi A."/>
            <person name="Getino M."/>
            <person name="Pursley I."/>
            <person name="Horton D.L."/>
            <person name="Alikhan N.F."/>
            <person name="Baker D."/>
            <person name="Gharbi K."/>
            <person name="Hall N."/>
            <person name="Watson M."/>
            <person name="Adriaenssens E.M."/>
            <person name="Foster-Nyarko E."/>
            <person name="Jarju S."/>
            <person name="Secka A."/>
            <person name="Antonio M."/>
            <person name="Oren A."/>
            <person name="Chaudhuri R.R."/>
            <person name="La Ragione R."/>
            <person name="Hildebrand F."/>
            <person name="Pallen M.J."/>
        </authorList>
    </citation>
    <scope>NUCLEOTIDE SEQUENCE</scope>
    <source>
        <strain evidence="2">ChiBcolR8-3208</strain>
    </source>
</reference>
<dbReference type="CDD" id="cd06587">
    <property type="entry name" value="VOC"/>
    <property type="match status" value="1"/>
</dbReference>
<dbReference type="AlphaFoldDB" id="A0A9D2RYD2"/>
<dbReference type="PROSITE" id="PS51819">
    <property type="entry name" value="VOC"/>
    <property type="match status" value="1"/>
</dbReference>
<proteinExistence type="predicted"/>
<dbReference type="SUPFAM" id="SSF54593">
    <property type="entry name" value="Glyoxalase/Bleomycin resistance protein/Dihydroxybiphenyl dioxygenase"/>
    <property type="match status" value="1"/>
</dbReference>
<evidence type="ECO:0000313" key="2">
    <source>
        <dbReference type="EMBL" id="HJB37353.1"/>
    </source>
</evidence>
<gene>
    <name evidence="2" type="ORF">H9942_04700</name>
</gene>
<organism evidence="2 3">
    <name type="scientific">Candidatus Acutalibacter ornithocaccae</name>
    <dbReference type="NCBI Taxonomy" id="2838416"/>
    <lineage>
        <taxon>Bacteria</taxon>
        <taxon>Bacillati</taxon>
        <taxon>Bacillota</taxon>
        <taxon>Clostridia</taxon>
        <taxon>Eubacteriales</taxon>
        <taxon>Acutalibacteraceae</taxon>
        <taxon>Acutalibacter</taxon>
    </lineage>
</organism>
<dbReference type="InterPro" id="IPR029068">
    <property type="entry name" value="Glyas_Bleomycin-R_OHBP_Dase"/>
</dbReference>
<dbReference type="PANTHER" id="PTHR36113">
    <property type="entry name" value="LYASE, PUTATIVE-RELATED-RELATED"/>
    <property type="match status" value="1"/>
</dbReference>
<dbReference type="Pfam" id="PF00903">
    <property type="entry name" value="Glyoxalase"/>
    <property type="match status" value="1"/>
</dbReference>
<sequence length="129" mass="14406">MSKWIDGVHHVALTPTVVQYDELVKFYTQLLGLEITRSWGDPQHPCLMISCGDNSCLEILPGDEAVSRGGALAHLAFATAKVDELIERVREAGYEIAYEPYDTDAIGAPIHIAFCYGPIGEYIEFFWEK</sequence>
<dbReference type="InterPro" id="IPR004360">
    <property type="entry name" value="Glyas_Fos-R_dOase_dom"/>
</dbReference>
<evidence type="ECO:0000313" key="3">
    <source>
        <dbReference type="Proteomes" id="UP000824214"/>
    </source>
</evidence>
<dbReference type="Gene3D" id="3.10.180.10">
    <property type="entry name" value="2,3-Dihydroxybiphenyl 1,2-Dioxygenase, domain 1"/>
    <property type="match status" value="1"/>
</dbReference>
<evidence type="ECO:0000259" key="1">
    <source>
        <dbReference type="PROSITE" id="PS51819"/>
    </source>
</evidence>
<dbReference type="EMBL" id="DWXZ01000094">
    <property type="protein sequence ID" value="HJB37353.1"/>
    <property type="molecule type" value="Genomic_DNA"/>
</dbReference>